<protein>
    <recommendedName>
        <fullName evidence="4">Beta-lactamase</fullName>
    </recommendedName>
</protein>
<name>A0A4R3VCA0_ROSSA</name>
<dbReference type="OrthoDB" id="8924956at2"/>
<reference evidence="2 3" key="1">
    <citation type="submission" date="2019-03" db="EMBL/GenBank/DDBJ databases">
        <title>Genomic Encyclopedia of Type Strains, Phase IV (KMG-IV): sequencing the most valuable type-strain genomes for metagenomic binning, comparative biology and taxonomic classification.</title>
        <authorList>
            <person name="Goeker M."/>
        </authorList>
    </citation>
    <scope>NUCLEOTIDE SEQUENCE [LARGE SCALE GENOMIC DNA]</scope>
    <source>
        <strain evidence="2 3">DSM 654</strain>
    </source>
</reference>
<gene>
    <name evidence="2" type="ORF">EV671_1006170</name>
</gene>
<evidence type="ECO:0000256" key="1">
    <source>
        <dbReference type="SAM" id="SignalP"/>
    </source>
</evidence>
<evidence type="ECO:0000313" key="3">
    <source>
        <dbReference type="Proteomes" id="UP000295110"/>
    </source>
</evidence>
<accession>A0A4R3VCA0</accession>
<keyword evidence="1" id="KW-0732">Signal</keyword>
<proteinExistence type="predicted"/>
<dbReference type="Proteomes" id="UP000295110">
    <property type="component" value="Unassembled WGS sequence"/>
</dbReference>
<dbReference type="Gene3D" id="3.40.710.10">
    <property type="entry name" value="DD-peptidase/beta-lactamase superfamily"/>
    <property type="match status" value="1"/>
</dbReference>
<evidence type="ECO:0000313" key="2">
    <source>
        <dbReference type="EMBL" id="TCV01244.1"/>
    </source>
</evidence>
<dbReference type="AlphaFoldDB" id="A0A4R3VCA0"/>
<evidence type="ECO:0008006" key="4">
    <source>
        <dbReference type="Google" id="ProtNLM"/>
    </source>
</evidence>
<sequence>MRLTALALLIAAAPLAAHAEPTPQQRATAARLTAEKSAACVAAQPFYWEVGNASQPLTGGKAGDGAPERGTEMAIASASKWIYAGFVAERRQGQLTAEDVKFLHFKSGYTYFHVCRPSQSVAACQDSLINGRGRQNPATEGRFDYNGGHMQKHAVLMGLGAFGPDGLALAVRQTLAPALGGDWRFDYSQAQPAGGGRSSAADYGRFLRAAMGEQLQIGRLLGQHAVCTNPQPCPREAVKTPIPETESWHYSIGHWVEDDPQVGDGAFSSPGAFGFYPWISADKRFYGIVAREQRHGVMSGDPSDKPAIASVDCGRGIRAAWMDGRPRP</sequence>
<dbReference type="InterPro" id="IPR012338">
    <property type="entry name" value="Beta-lactam/transpept-like"/>
</dbReference>
<dbReference type="EMBL" id="SMBU01000006">
    <property type="protein sequence ID" value="TCV01244.1"/>
    <property type="molecule type" value="Genomic_DNA"/>
</dbReference>
<feature type="chain" id="PRO_5020854038" description="Beta-lactamase" evidence="1">
    <location>
        <begin position="20"/>
        <end position="328"/>
    </location>
</feature>
<dbReference type="RefSeq" id="WP_132570690.1">
    <property type="nucleotide sequence ID" value="NZ_CBCSGL010000003.1"/>
</dbReference>
<organism evidence="2 3">
    <name type="scientific">Roseateles saccharophilus</name>
    <name type="common">Pseudomonas saccharophila</name>
    <dbReference type="NCBI Taxonomy" id="304"/>
    <lineage>
        <taxon>Bacteria</taxon>
        <taxon>Pseudomonadati</taxon>
        <taxon>Pseudomonadota</taxon>
        <taxon>Betaproteobacteria</taxon>
        <taxon>Burkholderiales</taxon>
        <taxon>Sphaerotilaceae</taxon>
        <taxon>Roseateles</taxon>
    </lineage>
</organism>
<comment type="caution">
    <text evidence="2">The sequence shown here is derived from an EMBL/GenBank/DDBJ whole genome shotgun (WGS) entry which is preliminary data.</text>
</comment>
<dbReference type="SUPFAM" id="SSF56601">
    <property type="entry name" value="beta-lactamase/transpeptidase-like"/>
    <property type="match status" value="1"/>
</dbReference>
<feature type="signal peptide" evidence="1">
    <location>
        <begin position="1"/>
        <end position="19"/>
    </location>
</feature>
<keyword evidence="3" id="KW-1185">Reference proteome</keyword>